<dbReference type="GO" id="GO:0016410">
    <property type="term" value="F:N-acyltransferase activity"/>
    <property type="evidence" value="ECO:0007669"/>
    <property type="project" value="UniProtKB-UniRule"/>
</dbReference>
<comment type="pathway">
    <text evidence="9">Protein modification; lipoprotein biosynthesis (N-acyl transfer).</text>
</comment>
<dbReference type="EMBL" id="FOAG01000015">
    <property type="protein sequence ID" value="SEM21034.1"/>
    <property type="molecule type" value="Genomic_DNA"/>
</dbReference>
<evidence type="ECO:0000256" key="7">
    <source>
        <dbReference type="ARBA" id="ARBA00023136"/>
    </source>
</evidence>
<comment type="subcellular location">
    <subcellularLocation>
        <location evidence="1 9">Cell membrane</location>
        <topology evidence="1 9">Multi-pass membrane protein</topology>
    </subcellularLocation>
</comment>
<dbReference type="RefSeq" id="WP_093039066.1">
    <property type="nucleotide sequence ID" value="NZ_FOAG01000015.1"/>
</dbReference>
<dbReference type="EC" id="2.3.1.269" evidence="9"/>
<feature type="transmembrane region" description="Helical" evidence="9">
    <location>
        <begin position="98"/>
        <end position="116"/>
    </location>
</feature>
<keyword evidence="12" id="KW-1185">Reference proteome</keyword>
<reference evidence="11 12" key="1">
    <citation type="submission" date="2016-10" db="EMBL/GenBank/DDBJ databases">
        <authorList>
            <person name="de Groot N.N."/>
        </authorList>
    </citation>
    <scope>NUCLEOTIDE SEQUENCE [LARGE SCALE GENOMIC DNA]</scope>
    <source>
        <strain evidence="11 12">DSM 100674</strain>
    </source>
</reference>
<dbReference type="PANTHER" id="PTHR38686:SF1">
    <property type="entry name" value="APOLIPOPROTEIN N-ACYLTRANSFERASE"/>
    <property type="match status" value="1"/>
</dbReference>
<keyword evidence="8 9" id="KW-0012">Acyltransferase</keyword>
<dbReference type="AlphaFoldDB" id="A0A1H7WI58"/>
<dbReference type="GO" id="GO:0042158">
    <property type="term" value="P:lipoprotein biosynthetic process"/>
    <property type="evidence" value="ECO:0007669"/>
    <property type="project" value="UniProtKB-UniRule"/>
</dbReference>
<keyword evidence="7 9" id="KW-0472">Membrane</keyword>
<keyword evidence="4 9" id="KW-0808">Transferase</keyword>
<dbReference type="Gene3D" id="3.60.110.10">
    <property type="entry name" value="Carbon-nitrogen hydrolase"/>
    <property type="match status" value="1"/>
</dbReference>
<dbReference type="PROSITE" id="PS50263">
    <property type="entry name" value="CN_HYDROLASE"/>
    <property type="match status" value="1"/>
</dbReference>
<keyword evidence="3 9" id="KW-1003">Cell membrane</keyword>
<dbReference type="SUPFAM" id="SSF56317">
    <property type="entry name" value="Carbon-nitrogen hydrolase"/>
    <property type="match status" value="1"/>
</dbReference>
<evidence type="ECO:0000259" key="10">
    <source>
        <dbReference type="PROSITE" id="PS50263"/>
    </source>
</evidence>
<dbReference type="InterPro" id="IPR003010">
    <property type="entry name" value="C-N_Hydrolase"/>
</dbReference>
<dbReference type="OrthoDB" id="9804277at2"/>
<dbReference type="PANTHER" id="PTHR38686">
    <property type="entry name" value="APOLIPOPROTEIN N-ACYLTRANSFERASE"/>
    <property type="match status" value="1"/>
</dbReference>
<name>A0A1H7WI58_9RHOB</name>
<comment type="catalytic activity">
    <reaction evidence="9">
        <text>N-terminal S-1,2-diacyl-sn-glyceryl-L-cysteinyl-[lipoprotein] + a glycerophospholipid = N-acyl-S-1,2-diacyl-sn-glyceryl-L-cysteinyl-[lipoprotein] + a 2-acyl-sn-glycero-3-phospholipid + H(+)</text>
        <dbReference type="Rhea" id="RHEA:48228"/>
        <dbReference type="Rhea" id="RHEA-COMP:14681"/>
        <dbReference type="Rhea" id="RHEA-COMP:14684"/>
        <dbReference type="ChEBI" id="CHEBI:15378"/>
        <dbReference type="ChEBI" id="CHEBI:136912"/>
        <dbReference type="ChEBI" id="CHEBI:140656"/>
        <dbReference type="ChEBI" id="CHEBI:140657"/>
        <dbReference type="ChEBI" id="CHEBI:140660"/>
        <dbReference type="EC" id="2.3.1.269"/>
    </reaction>
</comment>
<comment type="similarity">
    <text evidence="2 9">Belongs to the CN hydrolase family. Apolipoprotein N-acyltransferase subfamily.</text>
</comment>
<evidence type="ECO:0000313" key="12">
    <source>
        <dbReference type="Proteomes" id="UP000199582"/>
    </source>
</evidence>
<feature type="transmembrane region" description="Helical" evidence="9">
    <location>
        <begin position="482"/>
        <end position="501"/>
    </location>
</feature>
<evidence type="ECO:0000256" key="6">
    <source>
        <dbReference type="ARBA" id="ARBA00022989"/>
    </source>
</evidence>
<accession>A0A1H7WI58</accession>
<proteinExistence type="inferred from homology"/>
<keyword evidence="5 9" id="KW-0812">Transmembrane</keyword>
<protein>
    <recommendedName>
        <fullName evidence="9">Apolipoprotein N-acyltransferase</fullName>
        <shortName evidence="9">ALP N-acyltransferase</shortName>
        <ecNumber evidence="9">2.3.1.269</ecNumber>
    </recommendedName>
</protein>
<feature type="domain" description="CN hydrolase" evidence="10">
    <location>
        <begin position="230"/>
        <end position="469"/>
    </location>
</feature>
<dbReference type="Pfam" id="PF20154">
    <property type="entry name" value="LNT_N"/>
    <property type="match status" value="1"/>
</dbReference>
<gene>
    <name evidence="9" type="primary">lnt</name>
    <name evidence="11" type="ORF">SAMN05443999_11570</name>
</gene>
<dbReference type="Pfam" id="PF00795">
    <property type="entry name" value="CN_hydrolase"/>
    <property type="match status" value="1"/>
</dbReference>
<evidence type="ECO:0000256" key="4">
    <source>
        <dbReference type="ARBA" id="ARBA00022679"/>
    </source>
</evidence>
<sequence>MADPLRAGGLADRIWALPRRRRILVFLLFGALAALGQAPWGLWPFTLIVLALVYGLFERAAGWRQGAGLGWAVGAGYFLVALSWIIEPFLVDVARHGWMAPFAALGLAAGLALFWAGGLGLGRAMGGGVAGFAGGLGLTETARGYLFTGFPWARPGQVLIDTPLLHWSSYFGGLGLLALLLLASVALWRAVQGRSDGIIGCVAVALFWPLGAWLTPDASAPDEAPTVRLVQPNAPQHEKWKRDKVQEFFDRQIAFSSAGDTRPDLIVWPETAVPVMLNDAAPTLEVISDAAGGVPVVVGLQRHDGPRLYNSLALVEAGGTVASVYDKHHLVPFGEYMPFGDLMARFGIYGLAASQGQGYSPGPGAQVIDMGALGRALPLICYEGVFAQDIRAAPERPEFMLLITNDAWFGEISGPYQHLAQARLRSAEQGLPMIRVANTGVSAMIDATGRVTASIPLGEAGWLDAALPSPLPPTVYARTGDMPMLLFFLIILVSSPLGNGAREWRRM</sequence>
<keyword evidence="6 9" id="KW-1133">Transmembrane helix</keyword>
<keyword evidence="11" id="KW-0449">Lipoprotein</keyword>
<dbReference type="HAMAP" id="MF_01148">
    <property type="entry name" value="Lnt"/>
    <property type="match status" value="1"/>
</dbReference>
<evidence type="ECO:0000256" key="3">
    <source>
        <dbReference type="ARBA" id="ARBA00022475"/>
    </source>
</evidence>
<dbReference type="UniPathway" id="UPA00666"/>
<evidence type="ECO:0000256" key="1">
    <source>
        <dbReference type="ARBA" id="ARBA00004651"/>
    </source>
</evidence>
<dbReference type="InterPro" id="IPR004563">
    <property type="entry name" value="Apolipo_AcylTrfase"/>
</dbReference>
<evidence type="ECO:0000256" key="8">
    <source>
        <dbReference type="ARBA" id="ARBA00023315"/>
    </source>
</evidence>
<dbReference type="NCBIfam" id="TIGR00546">
    <property type="entry name" value="lnt"/>
    <property type="match status" value="1"/>
</dbReference>
<evidence type="ECO:0000256" key="9">
    <source>
        <dbReference type="HAMAP-Rule" id="MF_01148"/>
    </source>
</evidence>
<dbReference type="Proteomes" id="UP000199582">
    <property type="component" value="Unassembled WGS sequence"/>
</dbReference>
<feature type="transmembrane region" description="Helical" evidence="9">
    <location>
        <begin position="170"/>
        <end position="191"/>
    </location>
</feature>
<evidence type="ECO:0000313" key="11">
    <source>
        <dbReference type="EMBL" id="SEM21034.1"/>
    </source>
</evidence>
<organism evidence="11 12">
    <name type="scientific">Roseovarius azorensis</name>
    <dbReference type="NCBI Taxonomy" id="1287727"/>
    <lineage>
        <taxon>Bacteria</taxon>
        <taxon>Pseudomonadati</taxon>
        <taxon>Pseudomonadota</taxon>
        <taxon>Alphaproteobacteria</taxon>
        <taxon>Rhodobacterales</taxon>
        <taxon>Roseobacteraceae</taxon>
        <taxon>Roseovarius</taxon>
    </lineage>
</organism>
<dbReference type="GO" id="GO:0005886">
    <property type="term" value="C:plasma membrane"/>
    <property type="evidence" value="ECO:0007669"/>
    <property type="project" value="UniProtKB-SubCell"/>
</dbReference>
<feature type="transmembrane region" description="Helical" evidence="9">
    <location>
        <begin position="198"/>
        <end position="215"/>
    </location>
</feature>
<dbReference type="STRING" id="1287727.SAMN05443999_11570"/>
<dbReference type="InterPro" id="IPR045378">
    <property type="entry name" value="LNT_N"/>
</dbReference>
<feature type="transmembrane region" description="Helical" evidence="9">
    <location>
        <begin position="23"/>
        <end position="56"/>
    </location>
</feature>
<dbReference type="InterPro" id="IPR036526">
    <property type="entry name" value="C-N_Hydrolase_sf"/>
</dbReference>
<feature type="transmembrane region" description="Helical" evidence="9">
    <location>
        <begin position="68"/>
        <end position="86"/>
    </location>
</feature>
<comment type="function">
    <text evidence="9">Catalyzes the phospholipid dependent N-acylation of the N-terminal cysteine of apolipoprotein, the last step in lipoprotein maturation.</text>
</comment>
<evidence type="ECO:0000256" key="2">
    <source>
        <dbReference type="ARBA" id="ARBA00010065"/>
    </source>
</evidence>
<evidence type="ECO:0000256" key="5">
    <source>
        <dbReference type="ARBA" id="ARBA00022692"/>
    </source>
</evidence>
<dbReference type="CDD" id="cd07571">
    <property type="entry name" value="ALP_N-acyl_transferase"/>
    <property type="match status" value="1"/>
</dbReference>